<dbReference type="InterPro" id="IPR036086">
    <property type="entry name" value="ParB/Sulfiredoxin_sf"/>
</dbReference>
<gene>
    <name evidence="4" type="ORF">HND93_34520</name>
</gene>
<sequence length="324" mass="34216">MATRNWRKAGGAEALARGLGKGSAGGQARGGESGGNLLFGGGALRDTVSLRLTDVVPNPGQPRRHFDEEELQQLAASLQAVGQLSPILVKPHPDEPRRYLLVAGERRWRAAGVAGLGTIAAHILDRDADAERIALIENLQRVNLAPVEEAEGIQRLVERHGYAQEQAGALLGRSRTEVNTTLTLLRLHPSIRKACVTSHTGLPKALLLEIARMDTPQQLAAWERAKAGALTARDARSARRTGGAATEGGATAAAAIPRSARTRFIAALPKLQKGLETGLAAVAADQAALDGKDEERLRELRRRLSACAAAIGRILGEEGEDGAG</sequence>
<dbReference type="InterPro" id="IPR050336">
    <property type="entry name" value="Chromosome_partition/occlusion"/>
</dbReference>
<dbReference type="Gene3D" id="3.90.1530.30">
    <property type="match status" value="1"/>
</dbReference>
<dbReference type="NCBIfam" id="TIGR00180">
    <property type="entry name" value="parB_part"/>
    <property type="match status" value="1"/>
</dbReference>
<dbReference type="RefSeq" id="WP_180286622.1">
    <property type="nucleotide sequence ID" value="NZ_JABFDB010000046.1"/>
</dbReference>
<evidence type="ECO:0000313" key="5">
    <source>
        <dbReference type="Proteomes" id="UP000584642"/>
    </source>
</evidence>
<feature type="domain" description="ParB-like N-terminal" evidence="3">
    <location>
        <begin position="48"/>
        <end position="139"/>
    </location>
</feature>
<dbReference type="InterPro" id="IPR004437">
    <property type="entry name" value="ParB/RepB/Spo0J"/>
</dbReference>
<evidence type="ECO:0000256" key="1">
    <source>
        <dbReference type="ARBA" id="ARBA00006295"/>
    </source>
</evidence>
<dbReference type="CDD" id="cd16393">
    <property type="entry name" value="SPO0J_N"/>
    <property type="match status" value="1"/>
</dbReference>
<name>A0ABX2TMR1_9PROT</name>
<dbReference type="SMART" id="SM00470">
    <property type="entry name" value="ParB"/>
    <property type="match status" value="1"/>
</dbReference>
<dbReference type="PANTHER" id="PTHR33375">
    <property type="entry name" value="CHROMOSOME-PARTITIONING PROTEIN PARB-RELATED"/>
    <property type="match status" value="1"/>
</dbReference>
<keyword evidence="5" id="KW-1185">Reference proteome</keyword>
<organism evidence="4 5">
    <name type="scientific">Azospirillum oleiclasticum</name>
    <dbReference type="NCBI Taxonomy" id="2735135"/>
    <lineage>
        <taxon>Bacteria</taxon>
        <taxon>Pseudomonadati</taxon>
        <taxon>Pseudomonadota</taxon>
        <taxon>Alphaproteobacteria</taxon>
        <taxon>Rhodospirillales</taxon>
        <taxon>Azospirillaceae</taxon>
        <taxon>Azospirillum</taxon>
    </lineage>
</organism>
<proteinExistence type="inferred from homology"/>
<dbReference type="Pfam" id="PF17762">
    <property type="entry name" value="HTH_ParB"/>
    <property type="match status" value="1"/>
</dbReference>
<accession>A0ABX2TMR1</accession>
<dbReference type="Pfam" id="PF02195">
    <property type="entry name" value="ParB_N"/>
    <property type="match status" value="1"/>
</dbReference>
<keyword evidence="2" id="KW-0159">Chromosome partition</keyword>
<dbReference type="Gene3D" id="1.10.10.2830">
    <property type="match status" value="1"/>
</dbReference>
<evidence type="ECO:0000313" key="4">
    <source>
        <dbReference type="EMBL" id="NYZ24847.1"/>
    </source>
</evidence>
<evidence type="ECO:0000259" key="3">
    <source>
        <dbReference type="SMART" id="SM00470"/>
    </source>
</evidence>
<dbReference type="Proteomes" id="UP000584642">
    <property type="component" value="Unassembled WGS sequence"/>
</dbReference>
<dbReference type="EMBL" id="JABFDB010000046">
    <property type="protein sequence ID" value="NYZ24847.1"/>
    <property type="molecule type" value="Genomic_DNA"/>
</dbReference>
<dbReference type="InterPro" id="IPR041468">
    <property type="entry name" value="HTH_ParB/Spo0J"/>
</dbReference>
<comment type="caution">
    <text evidence="4">The sequence shown here is derived from an EMBL/GenBank/DDBJ whole genome shotgun (WGS) entry which is preliminary data.</text>
</comment>
<protein>
    <submittedName>
        <fullName evidence="4">ParB/RepB/Spo0J family partition protein</fullName>
    </submittedName>
</protein>
<dbReference type="InterPro" id="IPR003115">
    <property type="entry name" value="ParB_N"/>
</dbReference>
<evidence type="ECO:0000256" key="2">
    <source>
        <dbReference type="ARBA" id="ARBA00022829"/>
    </source>
</evidence>
<reference evidence="4 5" key="1">
    <citation type="submission" date="2020-05" db="EMBL/GenBank/DDBJ databases">
        <title>Azospirillum oleiclasticum sp. nov, a nitrogen-fixing and heavy crude oil-emulsifying bacterium isolated from the crude oil of Yumen Oilfield.</title>
        <authorList>
            <person name="Wu D."/>
            <person name="Cai M."/>
            <person name="Zhang X."/>
        </authorList>
    </citation>
    <scope>NUCLEOTIDE SEQUENCE [LARGE SCALE GENOMIC DNA]</scope>
    <source>
        <strain evidence="4 5">ROY-1-1-2</strain>
    </source>
</reference>
<comment type="similarity">
    <text evidence="1">Belongs to the ParB family.</text>
</comment>
<dbReference type="SUPFAM" id="SSF110849">
    <property type="entry name" value="ParB/Sulfiredoxin"/>
    <property type="match status" value="1"/>
</dbReference>
<dbReference type="PANTHER" id="PTHR33375:SF1">
    <property type="entry name" value="CHROMOSOME-PARTITIONING PROTEIN PARB-RELATED"/>
    <property type="match status" value="1"/>
</dbReference>